<accession>A0A6B0V5Y8</accession>
<proteinExistence type="predicted"/>
<evidence type="ECO:0000313" key="2">
    <source>
        <dbReference type="EMBL" id="MXU97224.1"/>
    </source>
</evidence>
<feature type="signal peptide" evidence="1">
    <location>
        <begin position="1"/>
        <end position="29"/>
    </location>
</feature>
<feature type="chain" id="PRO_5025568851" evidence="1">
    <location>
        <begin position="30"/>
        <end position="254"/>
    </location>
</feature>
<evidence type="ECO:0000256" key="1">
    <source>
        <dbReference type="SAM" id="SignalP"/>
    </source>
</evidence>
<protein>
    <submittedName>
        <fullName evidence="2">Putative secreted protein</fullName>
    </submittedName>
</protein>
<name>A0A6B0V5Y8_IXORI</name>
<sequence length="254" mass="27557">MKGSSIASRLVEVAMLGLWTVLELDGARASGHFNMRRVHFSQKRPLRQCPIDKGTMRLVESTAVDGRGMVFPPVGIVIMARLRSNPTGRVKDYVVIQGPRLRLRGVLVFAEVWQASVLAPHEATHQLPSDLVLLLCGGRRPRGVGIVLFVAVLHPRRVGQGTMQSGLPRVLPLARVVAELGVFRPHGARLAQAACPVPDLRPGVDGVLAVGHHPRRIVLAAAVLPLLGQEILVDLNVFPEANRHLRKEGAALLL</sequence>
<dbReference type="AlphaFoldDB" id="A0A6B0V5Y8"/>
<keyword evidence="1" id="KW-0732">Signal</keyword>
<organism evidence="2">
    <name type="scientific">Ixodes ricinus</name>
    <name type="common">Common tick</name>
    <name type="synonym">Acarus ricinus</name>
    <dbReference type="NCBI Taxonomy" id="34613"/>
    <lineage>
        <taxon>Eukaryota</taxon>
        <taxon>Metazoa</taxon>
        <taxon>Ecdysozoa</taxon>
        <taxon>Arthropoda</taxon>
        <taxon>Chelicerata</taxon>
        <taxon>Arachnida</taxon>
        <taxon>Acari</taxon>
        <taxon>Parasitiformes</taxon>
        <taxon>Ixodida</taxon>
        <taxon>Ixodoidea</taxon>
        <taxon>Ixodidae</taxon>
        <taxon>Ixodinae</taxon>
        <taxon>Ixodes</taxon>
    </lineage>
</organism>
<dbReference type="EMBL" id="GIFC01015141">
    <property type="protein sequence ID" value="MXU97224.1"/>
    <property type="molecule type" value="Transcribed_RNA"/>
</dbReference>
<reference evidence="2" key="1">
    <citation type="submission" date="2019-12" db="EMBL/GenBank/DDBJ databases">
        <title>An insight into the sialome of adult female Ixodes ricinus ticks feeding for 6 days.</title>
        <authorList>
            <person name="Perner J."/>
            <person name="Ribeiro J.M.C."/>
        </authorList>
    </citation>
    <scope>NUCLEOTIDE SEQUENCE</scope>
    <source>
        <strain evidence="2">Semi-engorged</strain>
        <tissue evidence="2">Salivary glands</tissue>
    </source>
</reference>